<evidence type="ECO:0000313" key="2">
    <source>
        <dbReference type="Proteomes" id="UP000327000"/>
    </source>
</evidence>
<dbReference type="Proteomes" id="UP000327000">
    <property type="component" value="Unassembled WGS sequence"/>
</dbReference>
<comment type="caution">
    <text evidence="1">The sequence shown here is derived from an EMBL/GenBank/DDBJ whole genome shotgun (WGS) entry which is preliminary data.</text>
</comment>
<organism evidence="1 2">
    <name type="scientific">Streptomyces mobaraensis</name>
    <name type="common">Streptoverticillium mobaraense</name>
    <dbReference type="NCBI Taxonomy" id="35621"/>
    <lineage>
        <taxon>Bacteria</taxon>
        <taxon>Bacillati</taxon>
        <taxon>Actinomycetota</taxon>
        <taxon>Actinomycetes</taxon>
        <taxon>Kitasatosporales</taxon>
        <taxon>Streptomycetaceae</taxon>
        <taxon>Streptomyces</taxon>
    </lineage>
</organism>
<reference evidence="1 2" key="1">
    <citation type="journal article" date="2019" name="Microb. Cell Fact.">
        <title>Exploring novel herbicidin analogues by transcriptional regulator overexpression and MS/MS molecular networking.</title>
        <authorList>
            <person name="Shi Y."/>
            <person name="Gu R."/>
            <person name="Li Y."/>
            <person name="Wang X."/>
            <person name="Ren W."/>
            <person name="Li X."/>
            <person name="Wang L."/>
            <person name="Xie Y."/>
            <person name="Hong B."/>
        </authorList>
    </citation>
    <scope>NUCLEOTIDE SEQUENCE [LARGE SCALE GENOMIC DNA]</scope>
    <source>
        <strain evidence="1 2">US-43</strain>
    </source>
</reference>
<dbReference type="AlphaFoldDB" id="A0A5N5W6V5"/>
<proteinExistence type="predicted"/>
<evidence type="ECO:0000313" key="1">
    <source>
        <dbReference type="EMBL" id="KAB7843811.1"/>
    </source>
</evidence>
<name>A0A5N5W6V5_STRMB</name>
<dbReference type="EMBL" id="VOKX01000032">
    <property type="protein sequence ID" value="KAB7843811.1"/>
    <property type="molecule type" value="Genomic_DNA"/>
</dbReference>
<sequence>MVRYGNWAMDLRRGRLGQVVRRKFGNVILCSTDGVEWTCPEDEHRIATKPELRAAGLLPEGS</sequence>
<accession>A0A5N5W6V5</accession>
<keyword evidence="2" id="KW-1185">Reference proteome</keyword>
<gene>
    <name evidence="1" type="ORF">FRZ00_17135</name>
</gene>
<protein>
    <submittedName>
        <fullName evidence="1">Uncharacterized protein</fullName>
    </submittedName>
</protein>